<sequence>MPMNPTHRKLKSGPRRTRDCFRLRFARVLARLTASLFRSKNHG</sequence>
<accession>A0A154P4A6</accession>
<evidence type="ECO:0000313" key="2">
    <source>
        <dbReference type="Proteomes" id="UP000076502"/>
    </source>
</evidence>
<dbReference type="EMBL" id="KQ434812">
    <property type="protein sequence ID" value="KZC06775.1"/>
    <property type="molecule type" value="Genomic_DNA"/>
</dbReference>
<gene>
    <name evidence="1" type="ORF">WN55_07548</name>
</gene>
<proteinExistence type="predicted"/>
<dbReference type="AlphaFoldDB" id="A0A154P4A6"/>
<protein>
    <submittedName>
        <fullName evidence="1">Uncharacterized protein</fullName>
    </submittedName>
</protein>
<keyword evidence="2" id="KW-1185">Reference proteome</keyword>
<evidence type="ECO:0000313" key="1">
    <source>
        <dbReference type="EMBL" id="KZC06775.1"/>
    </source>
</evidence>
<organism evidence="1 2">
    <name type="scientific">Dufourea novaeangliae</name>
    <name type="common">Sweat bee</name>
    <dbReference type="NCBI Taxonomy" id="178035"/>
    <lineage>
        <taxon>Eukaryota</taxon>
        <taxon>Metazoa</taxon>
        <taxon>Ecdysozoa</taxon>
        <taxon>Arthropoda</taxon>
        <taxon>Hexapoda</taxon>
        <taxon>Insecta</taxon>
        <taxon>Pterygota</taxon>
        <taxon>Neoptera</taxon>
        <taxon>Endopterygota</taxon>
        <taxon>Hymenoptera</taxon>
        <taxon>Apocrita</taxon>
        <taxon>Aculeata</taxon>
        <taxon>Apoidea</taxon>
        <taxon>Anthophila</taxon>
        <taxon>Halictidae</taxon>
        <taxon>Rophitinae</taxon>
        <taxon>Dufourea</taxon>
    </lineage>
</organism>
<name>A0A154P4A6_DUFNO</name>
<dbReference type="Proteomes" id="UP000076502">
    <property type="component" value="Unassembled WGS sequence"/>
</dbReference>
<reference evidence="1 2" key="1">
    <citation type="submission" date="2015-07" db="EMBL/GenBank/DDBJ databases">
        <title>The genome of Dufourea novaeangliae.</title>
        <authorList>
            <person name="Pan H."/>
            <person name="Kapheim K."/>
        </authorList>
    </citation>
    <scope>NUCLEOTIDE SEQUENCE [LARGE SCALE GENOMIC DNA]</scope>
    <source>
        <strain evidence="1">0120121106</strain>
        <tissue evidence="1">Whole body</tissue>
    </source>
</reference>